<gene>
    <name evidence="4" type="ORF">EDS130_LOCUS32878</name>
    <name evidence="5" type="ORF">XAT740_LOCUS40847</name>
</gene>
<dbReference type="Proteomes" id="UP000663828">
    <property type="component" value="Unassembled WGS sequence"/>
</dbReference>
<dbReference type="EMBL" id="CAJNOJ010000256">
    <property type="protein sequence ID" value="CAF1343615.1"/>
    <property type="molecule type" value="Genomic_DNA"/>
</dbReference>
<evidence type="ECO:0000256" key="2">
    <source>
        <dbReference type="PROSITE-ProRule" id="PRU00504"/>
    </source>
</evidence>
<dbReference type="Gene3D" id="2.120.10.30">
    <property type="entry name" value="TolB, C-terminal domain"/>
    <property type="match status" value="2"/>
</dbReference>
<evidence type="ECO:0000313" key="4">
    <source>
        <dbReference type="EMBL" id="CAF1343615.1"/>
    </source>
</evidence>
<dbReference type="AlphaFoldDB" id="A0A815GUT7"/>
<name>A0A815GUT7_ADIRI</name>
<dbReference type="PROSITE" id="PS51125">
    <property type="entry name" value="NHL"/>
    <property type="match status" value="3"/>
</dbReference>
<accession>A0A815GUT7</accession>
<dbReference type="EMBL" id="CAJNOR010004696">
    <property type="protein sequence ID" value="CAF1521737.1"/>
    <property type="molecule type" value="Genomic_DNA"/>
</dbReference>
<dbReference type="InterPro" id="IPR019405">
    <property type="entry name" value="Lactonase_7-beta_prop"/>
</dbReference>
<dbReference type="PANTHER" id="PTHR24104:SF25">
    <property type="entry name" value="PROTEIN LIN-41"/>
    <property type="match status" value="1"/>
</dbReference>
<keyword evidence="1" id="KW-0677">Repeat</keyword>
<dbReference type="SUPFAM" id="SSF57414">
    <property type="entry name" value="Hairpin loop containing domain-like"/>
    <property type="match status" value="1"/>
</dbReference>
<feature type="repeat" description="NHL" evidence="2">
    <location>
        <begin position="191"/>
        <end position="222"/>
    </location>
</feature>
<dbReference type="PANTHER" id="PTHR24104">
    <property type="entry name" value="E3 UBIQUITIN-PROTEIN LIGASE NHLRC1-RELATED"/>
    <property type="match status" value="1"/>
</dbReference>
<feature type="repeat" description="NHL" evidence="2">
    <location>
        <begin position="325"/>
        <end position="369"/>
    </location>
</feature>
<evidence type="ECO:0000313" key="5">
    <source>
        <dbReference type="EMBL" id="CAF1521737.1"/>
    </source>
</evidence>
<dbReference type="GO" id="GO:0008270">
    <property type="term" value="F:zinc ion binding"/>
    <property type="evidence" value="ECO:0007669"/>
    <property type="project" value="UniProtKB-KW"/>
</dbReference>
<protein>
    <recommendedName>
        <fullName evidence="3">Apple domain-containing protein</fullName>
    </recommendedName>
</protein>
<dbReference type="Pfam" id="PF00024">
    <property type="entry name" value="PAN_1"/>
    <property type="match status" value="1"/>
</dbReference>
<dbReference type="InterPro" id="IPR050952">
    <property type="entry name" value="TRIM-NHL_E3_ligases"/>
</dbReference>
<organism evidence="4 7">
    <name type="scientific">Adineta ricciae</name>
    <name type="common">Rotifer</name>
    <dbReference type="NCBI Taxonomy" id="249248"/>
    <lineage>
        <taxon>Eukaryota</taxon>
        <taxon>Metazoa</taxon>
        <taxon>Spiralia</taxon>
        <taxon>Gnathifera</taxon>
        <taxon>Rotifera</taxon>
        <taxon>Eurotatoria</taxon>
        <taxon>Bdelloidea</taxon>
        <taxon>Adinetida</taxon>
        <taxon>Adinetidae</taxon>
        <taxon>Adineta</taxon>
    </lineage>
</organism>
<evidence type="ECO:0000259" key="3">
    <source>
        <dbReference type="Pfam" id="PF00024"/>
    </source>
</evidence>
<feature type="repeat" description="NHL" evidence="2">
    <location>
        <begin position="384"/>
        <end position="421"/>
    </location>
</feature>
<keyword evidence="6" id="KW-1185">Reference proteome</keyword>
<dbReference type="Proteomes" id="UP000663852">
    <property type="component" value="Unassembled WGS sequence"/>
</dbReference>
<dbReference type="CDD" id="cd05819">
    <property type="entry name" value="NHL"/>
    <property type="match status" value="1"/>
</dbReference>
<feature type="domain" description="Apple" evidence="3">
    <location>
        <begin position="30"/>
        <end position="73"/>
    </location>
</feature>
<proteinExistence type="predicted"/>
<dbReference type="SUPFAM" id="SSF63829">
    <property type="entry name" value="Calcium-dependent phosphotriesterase"/>
    <property type="match status" value="1"/>
</dbReference>
<evidence type="ECO:0000256" key="1">
    <source>
        <dbReference type="ARBA" id="ARBA00022737"/>
    </source>
</evidence>
<dbReference type="Pfam" id="PF10282">
    <property type="entry name" value="Lactonase"/>
    <property type="match status" value="1"/>
</dbReference>
<evidence type="ECO:0000313" key="7">
    <source>
        <dbReference type="Proteomes" id="UP000663852"/>
    </source>
</evidence>
<dbReference type="InterPro" id="IPR011042">
    <property type="entry name" value="6-blade_b-propeller_TolB-like"/>
</dbReference>
<comment type="caution">
    <text evidence="4">The sequence shown here is derived from an EMBL/GenBank/DDBJ whole genome shotgun (WGS) entry which is preliminary data.</text>
</comment>
<sequence>MQIQSVYDISNMGTEFIPINNSFPPFLTLQAKSFIRCGIQCNIRIDCRAFDFDVDSQQCRLWNADLTTGTISLSSSKPRSSVGSVKLSPSIYANSHNQSCDKCFQSRYEICNMNSSTCQCPSNTFWNGLVCQSQLFQNQICAQADACRPDLNLTCQPSCDFTYRCSILPAIGIGQTVAGYCNNTSGNATILNGPWGMYVSPVDGTLYVADEYNQSFLAFSPFSRKERILLSSGLSQPMDIFVDNSNTIYMTDRQLNGGTLLVQQKGTIVKSFPASGYSTSSCLLNGLYQAYGVAVDRSGNIFVASWTCSAVVKLAPNATNVTVVAGKMGTSGSTNNQLSNPRFVHLDEDRGVFYVSDSANHRIQKFIIGGNGTGTTVAGGNGAGTGLNQLYSPAGLCITRDGQTIYVSDRNNNRVMKWTIGANAGSLVAGDINGASGYSDRLLNGLGDVALDPSETYLYVADEDNHRIQRFRLQ</sequence>
<evidence type="ECO:0000313" key="6">
    <source>
        <dbReference type="Proteomes" id="UP000663828"/>
    </source>
</evidence>
<dbReference type="InterPro" id="IPR001258">
    <property type="entry name" value="NHL_repeat"/>
</dbReference>
<dbReference type="InterPro" id="IPR003609">
    <property type="entry name" value="Pan_app"/>
</dbReference>
<dbReference type="OrthoDB" id="10041415at2759"/>
<reference evidence="4" key="1">
    <citation type="submission" date="2021-02" db="EMBL/GenBank/DDBJ databases">
        <authorList>
            <person name="Nowell W R."/>
        </authorList>
    </citation>
    <scope>NUCLEOTIDE SEQUENCE</scope>
</reference>